<dbReference type="Proteomes" id="UP000028667">
    <property type="component" value="Segment"/>
</dbReference>
<sequence>MIIKIPLKPNYKLYIKTMIFHGELDNNDLANAIFHHSNVMPNRKKSSQVIKFSDKDKKKINSFDEISKIMLKILKENNCFVDNKGYVIECQQRNGGFVKNNNSPFIWHSDGEKQVTIILYIRKDRTIKGGNLMIDAGFSNGFNPFRKTVEKEIETKEGQCLIFDSEMRHKPTEFTGFGCRDIIVGFFKKT</sequence>
<keyword evidence="1" id="KW-0560">Oxidoreductase</keyword>
<gene>
    <name evidence="1" type="ORF">AaV_148</name>
</gene>
<name>A0A076FGU3_9VIRU</name>
<dbReference type="Gene3D" id="2.60.120.620">
    <property type="entry name" value="q2cbj1_9rhob like domain"/>
    <property type="match status" value="1"/>
</dbReference>
<dbReference type="GeneID" id="20041459"/>
<proteinExistence type="predicted"/>
<keyword evidence="2" id="KW-1185">Reference proteome</keyword>
<keyword evidence="1" id="KW-0223">Dioxygenase</keyword>
<dbReference type="KEGG" id="vg:20041459"/>
<evidence type="ECO:0000313" key="1">
    <source>
        <dbReference type="EMBL" id="AII16952.1"/>
    </source>
</evidence>
<organism evidence="1 2">
    <name type="scientific">Aureococcus anophagefferens virus</name>
    <dbReference type="NCBI Taxonomy" id="1474867"/>
    <lineage>
        <taxon>Viruses</taxon>
        <taxon>Varidnaviria</taxon>
        <taxon>Bamfordvirae</taxon>
        <taxon>Nucleocytoviricota</taxon>
        <taxon>Megaviricetes</taxon>
        <taxon>Imitervirales</taxon>
        <taxon>Schizomimiviridae</taxon>
        <taxon>Kratosvirus</taxon>
        <taxon>Kratosvirus quantuckense</taxon>
    </lineage>
</organism>
<protein>
    <submittedName>
        <fullName evidence="1">Putative oxogluterate/iron-dependent dioxygenase</fullName>
    </submittedName>
</protein>
<evidence type="ECO:0000313" key="2">
    <source>
        <dbReference type="Proteomes" id="UP000028667"/>
    </source>
</evidence>
<reference evidence="1 2" key="1">
    <citation type="journal article" date="2014" name="Virology">
        <title>Genome of brown tide virus (AaV), the little giant of the Megaviridae, elucidates NCLDV genome expansion and host-virus coevolution.</title>
        <authorList>
            <person name="Moniruzzaman M."/>
            <person name="LeCleir G.R."/>
            <person name="Brown C.M."/>
            <person name="Gobler C.J."/>
            <person name="Bidle K.D."/>
            <person name="Wilson W.H."/>
            <person name="Wilhelm S.W."/>
        </authorList>
    </citation>
    <scope>NUCLEOTIDE SEQUENCE [LARGE SCALE GENOMIC DNA]</scope>
    <source>
        <strain evidence="1">BtV-01</strain>
    </source>
</reference>
<accession>A0A076FGU3</accession>
<dbReference type="EMBL" id="KJ645900">
    <property type="protein sequence ID" value="AII16952.1"/>
    <property type="molecule type" value="Genomic_DNA"/>
</dbReference>
<dbReference type="GO" id="GO:0051213">
    <property type="term" value="F:dioxygenase activity"/>
    <property type="evidence" value="ECO:0007669"/>
    <property type="project" value="UniProtKB-KW"/>
</dbReference>
<dbReference type="RefSeq" id="YP_009052224.1">
    <property type="nucleotide sequence ID" value="NC_024697.1"/>
</dbReference>